<evidence type="ECO:0000313" key="2">
    <source>
        <dbReference type="Proteomes" id="UP000504638"/>
    </source>
</evidence>
<accession>A0A6G1G7R3</accession>
<protein>
    <submittedName>
        <fullName evidence="1 3">Uncharacterized protein</fullName>
    </submittedName>
</protein>
<dbReference type="AlphaFoldDB" id="A0A6G1G7R3"/>
<dbReference type="PANTHER" id="PTHR36142">
    <property type="entry name" value="METALLO-HYDROLASE/OXIDOREDUCTASE SUPERFAMILY PROTEIN"/>
    <property type="match status" value="1"/>
</dbReference>
<gene>
    <name evidence="1 3" type="ORF">P152DRAFT_448274</name>
</gene>
<dbReference type="OrthoDB" id="9971601at2759"/>
<evidence type="ECO:0000313" key="1">
    <source>
        <dbReference type="EMBL" id="KAF1813889.1"/>
    </source>
</evidence>
<keyword evidence="2" id="KW-1185">Reference proteome</keyword>
<proteinExistence type="predicted"/>
<sequence>MVDHDTIPDSPSVQLNDDLSFAIIESLQQPQPLLHHLNADSSWLLQIPRPASARRHGGRVYYNILVDPWLDGPQSDVASWFSRQWHATPSKVKSILEVEELVMRVETFARKARDMKEALEGPSLGGKRRKLSRGRRTLSSMAEVEDDDIWNGGSVIDVVAISHEFTDHCHKETLLQLDREVPVFAATNAFHLIKSWDHFHFVAEIPRLRGPAADYQVGSLPPLPEWLAICRVEKEDDALYYHSALLFAFSIPPTHPDTTSTKTRTTSIGLHTPSSVSSKADDEAVTPFVLYTPHGIHSSAVEILSSASPPLKALCLLHGLHDIFLRPTNQLNLGGHNALATQRILKADYWMPTHDEVKIGGGVVAWLLRRKIVSLEEALKTEAKHNADNGDNAGNDPLYTSYQDVNNGESKILEW</sequence>
<name>A0A6G1G7R3_9PEZI</name>
<evidence type="ECO:0000313" key="3">
    <source>
        <dbReference type="RefSeq" id="XP_033535520.1"/>
    </source>
</evidence>
<reference evidence="1 3" key="1">
    <citation type="submission" date="2020-01" db="EMBL/GenBank/DDBJ databases">
        <authorList>
            <consortium name="DOE Joint Genome Institute"/>
            <person name="Haridas S."/>
            <person name="Albert R."/>
            <person name="Binder M."/>
            <person name="Bloem J."/>
            <person name="Labutti K."/>
            <person name="Salamov A."/>
            <person name="Andreopoulos B."/>
            <person name="Baker S.E."/>
            <person name="Barry K."/>
            <person name="Bills G."/>
            <person name="Bluhm B.H."/>
            <person name="Cannon C."/>
            <person name="Castanera R."/>
            <person name="Culley D.E."/>
            <person name="Daum C."/>
            <person name="Ezra D."/>
            <person name="Gonzalez J.B."/>
            <person name="Henrissat B."/>
            <person name="Kuo A."/>
            <person name="Liang C."/>
            <person name="Lipzen A."/>
            <person name="Lutzoni F."/>
            <person name="Magnuson J."/>
            <person name="Mondo S."/>
            <person name="Nolan M."/>
            <person name="Ohm R."/>
            <person name="Pangilinan J."/>
            <person name="Park H.-J."/>
            <person name="Ramirez L."/>
            <person name="Alfaro M."/>
            <person name="Sun H."/>
            <person name="Tritt A."/>
            <person name="Yoshinaga Y."/>
            <person name="Zwiers L.-H."/>
            <person name="Turgeon B.G."/>
            <person name="Goodwin S.B."/>
            <person name="Spatafora J.W."/>
            <person name="Crous P.W."/>
            <person name="Grigoriev I.V."/>
        </authorList>
    </citation>
    <scope>NUCLEOTIDE SEQUENCE</scope>
    <source>
        <strain evidence="1 3">CBS 781.70</strain>
    </source>
</reference>
<reference evidence="3" key="3">
    <citation type="submission" date="2025-04" db="UniProtKB">
        <authorList>
            <consortium name="RefSeq"/>
        </authorList>
    </citation>
    <scope>IDENTIFICATION</scope>
    <source>
        <strain evidence="3">CBS 781.70</strain>
    </source>
</reference>
<dbReference type="GeneID" id="54418615"/>
<dbReference type="InterPro" id="IPR036866">
    <property type="entry name" value="RibonucZ/Hydroxyglut_hydro"/>
</dbReference>
<dbReference type="PANTHER" id="PTHR36142:SF2">
    <property type="entry name" value="METALLO-HYDROLASE_OXIDOREDUCTASE SUPERFAMILY PROTEIN"/>
    <property type="match status" value="1"/>
</dbReference>
<dbReference type="EMBL" id="ML975154">
    <property type="protein sequence ID" value="KAF1813889.1"/>
    <property type="molecule type" value="Genomic_DNA"/>
</dbReference>
<organism evidence="1">
    <name type="scientific">Eremomyces bilateralis CBS 781.70</name>
    <dbReference type="NCBI Taxonomy" id="1392243"/>
    <lineage>
        <taxon>Eukaryota</taxon>
        <taxon>Fungi</taxon>
        <taxon>Dikarya</taxon>
        <taxon>Ascomycota</taxon>
        <taxon>Pezizomycotina</taxon>
        <taxon>Dothideomycetes</taxon>
        <taxon>Dothideomycetes incertae sedis</taxon>
        <taxon>Eremomycetales</taxon>
        <taxon>Eremomycetaceae</taxon>
        <taxon>Eremomyces</taxon>
    </lineage>
</organism>
<dbReference type="RefSeq" id="XP_033535520.1">
    <property type="nucleotide sequence ID" value="XM_033678045.1"/>
</dbReference>
<dbReference type="Proteomes" id="UP000504638">
    <property type="component" value="Unplaced"/>
</dbReference>
<dbReference type="Gene3D" id="3.60.15.10">
    <property type="entry name" value="Ribonuclease Z/Hydroxyacylglutathione hydrolase-like"/>
    <property type="match status" value="1"/>
</dbReference>
<reference evidence="3" key="2">
    <citation type="submission" date="2020-04" db="EMBL/GenBank/DDBJ databases">
        <authorList>
            <consortium name="NCBI Genome Project"/>
        </authorList>
    </citation>
    <scope>NUCLEOTIDE SEQUENCE</scope>
    <source>
        <strain evidence="3">CBS 781.70</strain>
    </source>
</reference>